<keyword evidence="3" id="KW-1185">Reference proteome</keyword>
<comment type="caution">
    <text evidence="2">The sequence shown here is derived from an EMBL/GenBank/DDBJ whole genome shotgun (WGS) entry which is preliminary data.</text>
</comment>
<reference evidence="2" key="2">
    <citation type="journal article" date="2020" name="Microorganisms">
        <title>Osmotic Adaptation and Compatible Solute Biosynthesis of Phototrophic Bacteria as Revealed from Genome Analyses.</title>
        <authorList>
            <person name="Imhoff J.F."/>
            <person name="Rahn T."/>
            <person name="Kunzel S."/>
            <person name="Keller A."/>
            <person name="Neulinger S.C."/>
        </authorList>
    </citation>
    <scope>NUCLEOTIDE SEQUENCE</scope>
    <source>
        <strain evidence="2">DSM 11080</strain>
    </source>
</reference>
<organism evidence="2 3">
    <name type="scientific">Halochromatium glycolicum</name>
    <dbReference type="NCBI Taxonomy" id="85075"/>
    <lineage>
        <taxon>Bacteria</taxon>
        <taxon>Pseudomonadati</taxon>
        <taxon>Pseudomonadota</taxon>
        <taxon>Gammaproteobacteria</taxon>
        <taxon>Chromatiales</taxon>
        <taxon>Chromatiaceae</taxon>
        <taxon>Halochromatium</taxon>
    </lineage>
</organism>
<dbReference type="RefSeq" id="WP_207173505.1">
    <property type="nucleotide sequence ID" value="NZ_NRSJ01000012.1"/>
</dbReference>
<proteinExistence type="predicted"/>
<protein>
    <recommendedName>
        <fullName evidence="1">Type III restriction enzyme C-terminal endonuclease domain-containing protein</fullName>
    </recommendedName>
</protein>
<dbReference type="EMBL" id="NRSJ01000012">
    <property type="protein sequence ID" value="MBK1704582.1"/>
    <property type="molecule type" value="Genomic_DNA"/>
</dbReference>
<gene>
    <name evidence="2" type="ORF">CKO40_08525</name>
</gene>
<dbReference type="GO" id="GO:0015668">
    <property type="term" value="F:type III site-specific deoxyribonuclease activity"/>
    <property type="evidence" value="ECO:0007669"/>
    <property type="project" value="InterPro"/>
</dbReference>
<accession>A0AAJ0U3J5</accession>
<name>A0AAJ0U3J5_9GAMM</name>
<dbReference type="Pfam" id="PF19778">
    <property type="entry name" value="RE_endonuc"/>
    <property type="match status" value="1"/>
</dbReference>
<feature type="domain" description="Type III restriction enzyme C-terminal endonuclease" evidence="1">
    <location>
        <begin position="2"/>
        <end position="50"/>
    </location>
</feature>
<dbReference type="InterPro" id="IPR045572">
    <property type="entry name" value="RE_endonuc_C"/>
</dbReference>
<dbReference type="Proteomes" id="UP001296776">
    <property type="component" value="Unassembled WGS sequence"/>
</dbReference>
<sequence length="65" mass="7548">METRPEVVVYAKLLRGFLIPTPVGDYNPDWAIAFTAGSVRHIYFAADSNSRHPRRWQLTRHGDRH</sequence>
<evidence type="ECO:0000313" key="2">
    <source>
        <dbReference type="EMBL" id="MBK1704582.1"/>
    </source>
</evidence>
<evidence type="ECO:0000259" key="1">
    <source>
        <dbReference type="Pfam" id="PF19778"/>
    </source>
</evidence>
<reference evidence="2" key="1">
    <citation type="submission" date="2017-08" db="EMBL/GenBank/DDBJ databases">
        <authorList>
            <person name="Imhoff J.F."/>
            <person name="Rahn T."/>
            <person name="Kuenzel S."/>
            <person name="Neulinger S.C."/>
        </authorList>
    </citation>
    <scope>NUCLEOTIDE SEQUENCE</scope>
    <source>
        <strain evidence="2">DSM 11080</strain>
    </source>
</reference>
<evidence type="ECO:0000313" key="3">
    <source>
        <dbReference type="Proteomes" id="UP001296776"/>
    </source>
</evidence>
<dbReference type="AlphaFoldDB" id="A0AAJ0U3J5"/>